<dbReference type="PANTHER" id="PTHR24220">
    <property type="entry name" value="IMPORT ATP-BINDING PROTEIN"/>
    <property type="match status" value="1"/>
</dbReference>
<dbReference type="GO" id="GO:0022857">
    <property type="term" value="F:transmembrane transporter activity"/>
    <property type="evidence" value="ECO:0007669"/>
    <property type="project" value="TreeGrafter"/>
</dbReference>
<sequence length="236" mass="24984">MQPTPAVRCRGLAKTYGRGDTATPALRALDLDVRAGELTLLVGPSGCGKSTLLSIIAGLLTPDGGSCEVLGQSLSGRPEVERAAFRRDHVGFVFQGFNLLPSLTAAQNVAVALMLQGVHERVAVARARVVLGQVGLADRGDAYPMTLSGGQQQRVAIARALVHSPALVVCDEPTSALDHATGQSVMRQLREVARDASRALLVVTHDPRIHDYADRIVEMDDGHVIDDRAGPARDST</sequence>
<protein>
    <submittedName>
        <fullName evidence="6">ABC transporter ATP-binding protein</fullName>
    </submittedName>
</protein>
<evidence type="ECO:0000256" key="3">
    <source>
        <dbReference type="ARBA" id="ARBA00022840"/>
    </source>
</evidence>
<dbReference type="GO" id="GO:0016887">
    <property type="term" value="F:ATP hydrolysis activity"/>
    <property type="evidence" value="ECO:0007669"/>
    <property type="project" value="InterPro"/>
</dbReference>
<dbReference type="InterPro" id="IPR017871">
    <property type="entry name" value="ABC_transporter-like_CS"/>
</dbReference>
<dbReference type="EMBL" id="VTRV01000032">
    <property type="protein sequence ID" value="TZF90631.1"/>
    <property type="molecule type" value="Genomic_DNA"/>
</dbReference>
<accession>A0A5D8Z772</accession>
<dbReference type="Proteomes" id="UP000323164">
    <property type="component" value="Unassembled WGS sequence"/>
</dbReference>
<evidence type="ECO:0000256" key="4">
    <source>
        <dbReference type="ARBA" id="ARBA00038388"/>
    </source>
</evidence>
<proteinExistence type="inferred from homology"/>
<reference evidence="6 7" key="1">
    <citation type="submission" date="2019-08" db="EMBL/GenBank/DDBJ databases">
        <title>Draft genome sequence of Lysobacter sp. UKS-15.</title>
        <authorList>
            <person name="Im W.-T."/>
        </authorList>
    </citation>
    <scope>NUCLEOTIDE SEQUENCE [LARGE SCALE GENOMIC DNA]</scope>
    <source>
        <strain evidence="6 7">UKS-15</strain>
    </source>
</reference>
<dbReference type="PROSITE" id="PS50893">
    <property type="entry name" value="ABC_TRANSPORTER_2"/>
    <property type="match status" value="1"/>
</dbReference>
<dbReference type="PANTHER" id="PTHR24220:SF376">
    <property type="entry name" value="ABC TRANSPORTER"/>
    <property type="match status" value="1"/>
</dbReference>
<gene>
    <name evidence="6" type="ORF">FW784_04480</name>
</gene>
<comment type="similarity">
    <text evidence="4">Belongs to the ABC transporter superfamily. Macrolide exporter (TC 3.A.1.122) family.</text>
</comment>
<dbReference type="FunFam" id="3.40.50.300:FF:000032">
    <property type="entry name" value="Export ABC transporter ATP-binding protein"/>
    <property type="match status" value="1"/>
</dbReference>
<dbReference type="InterPro" id="IPR003439">
    <property type="entry name" value="ABC_transporter-like_ATP-bd"/>
</dbReference>
<evidence type="ECO:0000259" key="5">
    <source>
        <dbReference type="PROSITE" id="PS50893"/>
    </source>
</evidence>
<evidence type="ECO:0000256" key="1">
    <source>
        <dbReference type="ARBA" id="ARBA00022448"/>
    </source>
</evidence>
<dbReference type="GO" id="GO:1902495">
    <property type="term" value="C:transmembrane transporter complex"/>
    <property type="evidence" value="ECO:0007669"/>
    <property type="project" value="UniProtKB-ARBA"/>
</dbReference>
<dbReference type="InterPro" id="IPR003593">
    <property type="entry name" value="AAA+_ATPase"/>
</dbReference>
<keyword evidence="7" id="KW-1185">Reference proteome</keyword>
<evidence type="ECO:0000256" key="2">
    <source>
        <dbReference type="ARBA" id="ARBA00022741"/>
    </source>
</evidence>
<dbReference type="GO" id="GO:0005886">
    <property type="term" value="C:plasma membrane"/>
    <property type="evidence" value="ECO:0007669"/>
    <property type="project" value="TreeGrafter"/>
</dbReference>
<comment type="caution">
    <text evidence="6">The sequence shown here is derived from an EMBL/GenBank/DDBJ whole genome shotgun (WGS) entry which is preliminary data.</text>
</comment>
<keyword evidence="2" id="KW-0547">Nucleotide-binding</keyword>
<dbReference type="Pfam" id="PF00005">
    <property type="entry name" value="ABC_tran"/>
    <property type="match status" value="1"/>
</dbReference>
<dbReference type="SMART" id="SM00382">
    <property type="entry name" value="AAA"/>
    <property type="match status" value="1"/>
</dbReference>
<dbReference type="InterPro" id="IPR015854">
    <property type="entry name" value="ABC_transpr_LolD-like"/>
</dbReference>
<organism evidence="6 7">
    <name type="scientific">Cognatilysobacter lacus</name>
    <dbReference type="NCBI Taxonomy" id="1643323"/>
    <lineage>
        <taxon>Bacteria</taxon>
        <taxon>Pseudomonadati</taxon>
        <taxon>Pseudomonadota</taxon>
        <taxon>Gammaproteobacteria</taxon>
        <taxon>Lysobacterales</taxon>
        <taxon>Lysobacteraceae</taxon>
        <taxon>Cognatilysobacter</taxon>
    </lineage>
</organism>
<name>A0A5D8Z772_9GAMM</name>
<keyword evidence="1" id="KW-0813">Transport</keyword>
<evidence type="ECO:0000313" key="7">
    <source>
        <dbReference type="Proteomes" id="UP000323164"/>
    </source>
</evidence>
<feature type="domain" description="ABC transporter" evidence="5">
    <location>
        <begin position="7"/>
        <end position="236"/>
    </location>
</feature>
<dbReference type="InterPro" id="IPR017911">
    <property type="entry name" value="MacB-like_ATP-bd"/>
</dbReference>
<dbReference type="OrthoDB" id="9778897at2"/>
<dbReference type="RefSeq" id="WP_149352183.1">
    <property type="nucleotide sequence ID" value="NZ_VTRV01000032.1"/>
</dbReference>
<dbReference type="GO" id="GO:0005524">
    <property type="term" value="F:ATP binding"/>
    <property type="evidence" value="ECO:0007669"/>
    <property type="project" value="UniProtKB-KW"/>
</dbReference>
<dbReference type="InterPro" id="IPR027417">
    <property type="entry name" value="P-loop_NTPase"/>
</dbReference>
<dbReference type="AlphaFoldDB" id="A0A5D8Z772"/>
<evidence type="ECO:0000313" key="6">
    <source>
        <dbReference type="EMBL" id="TZF90631.1"/>
    </source>
</evidence>
<dbReference type="PROSITE" id="PS00211">
    <property type="entry name" value="ABC_TRANSPORTER_1"/>
    <property type="match status" value="1"/>
</dbReference>
<dbReference type="Gene3D" id="3.40.50.300">
    <property type="entry name" value="P-loop containing nucleotide triphosphate hydrolases"/>
    <property type="match status" value="1"/>
</dbReference>
<dbReference type="CDD" id="cd03255">
    <property type="entry name" value="ABC_MJ0796_LolCDE_FtsE"/>
    <property type="match status" value="1"/>
</dbReference>
<keyword evidence="3 6" id="KW-0067">ATP-binding</keyword>
<dbReference type="SUPFAM" id="SSF52540">
    <property type="entry name" value="P-loop containing nucleoside triphosphate hydrolases"/>
    <property type="match status" value="1"/>
</dbReference>